<dbReference type="EMBL" id="FNIT01000011">
    <property type="protein sequence ID" value="SDO71101.1"/>
    <property type="molecule type" value="Genomic_DNA"/>
</dbReference>
<feature type="transmembrane region" description="Helical" evidence="1">
    <location>
        <begin position="21"/>
        <end position="43"/>
    </location>
</feature>
<evidence type="ECO:0000259" key="3">
    <source>
        <dbReference type="PROSITE" id="PS50887"/>
    </source>
</evidence>
<dbReference type="AlphaFoldDB" id="A0A1H0LST5"/>
<dbReference type="RefSeq" id="WP_170842656.1">
    <property type="nucleotide sequence ID" value="NZ_FNIT01000011.1"/>
</dbReference>
<proteinExistence type="predicted"/>
<dbReference type="PANTHER" id="PTHR44757">
    <property type="entry name" value="DIGUANYLATE CYCLASE DGCP"/>
    <property type="match status" value="1"/>
</dbReference>
<feature type="domain" description="EAL" evidence="2">
    <location>
        <begin position="673"/>
        <end position="923"/>
    </location>
</feature>
<dbReference type="InterPro" id="IPR007890">
    <property type="entry name" value="CHASE2"/>
</dbReference>
<reference evidence="4 5" key="1">
    <citation type="submission" date="2016-10" db="EMBL/GenBank/DDBJ databases">
        <authorList>
            <person name="de Groot N.N."/>
        </authorList>
    </citation>
    <scope>NUCLEOTIDE SEQUENCE [LARGE SCALE GENOMIC DNA]</scope>
    <source>
        <strain evidence="5">L7-484,KACC 16230,DSM 25025</strain>
    </source>
</reference>
<dbReference type="Gene3D" id="3.20.20.450">
    <property type="entry name" value="EAL domain"/>
    <property type="match status" value="1"/>
</dbReference>
<dbReference type="CDD" id="cd01948">
    <property type="entry name" value="EAL"/>
    <property type="match status" value="1"/>
</dbReference>
<keyword evidence="1" id="KW-0472">Membrane</keyword>
<dbReference type="Proteomes" id="UP000198793">
    <property type="component" value="Unassembled WGS sequence"/>
</dbReference>
<dbReference type="PROSITE" id="PS50883">
    <property type="entry name" value="EAL"/>
    <property type="match status" value="1"/>
</dbReference>
<dbReference type="Pfam" id="PF00990">
    <property type="entry name" value="GGDEF"/>
    <property type="match status" value="1"/>
</dbReference>
<dbReference type="InterPro" id="IPR043128">
    <property type="entry name" value="Rev_trsase/Diguanyl_cyclase"/>
</dbReference>
<dbReference type="PANTHER" id="PTHR44757:SF2">
    <property type="entry name" value="BIOFILM ARCHITECTURE MAINTENANCE PROTEIN MBAA"/>
    <property type="match status" value="1"/>
</dbReference>
<feature type="domain" description="GGDEF" evidence="3">
    <location>
        <begin position="532"/>
        <end position="664"/>
    </location>
</feature>
<dbReference type="Pfam" id="PF05226">
    <property type="entry name" value="CHASE2"/>
    <property type="match status" value="1"/>
</dbReference>
<dbReference type="InterPro" id="IPR035965">
    <property type="entry name" value="PAS-like_dom_sf"/>
</dbReference>
<dbReference type="InterPro" id="IPR052155">
    <property type="entry name" value="Biofilm_reg_signaling"/>
</dbReference>
<dbReference type="InterPro" id="IPR029787">
    <property type="entry name" value="Nucleotide_cyclase"/>
</dbReference>
<dbReference type="InterPro" id="IPR000160">
    <property type="entry name" value="GGDEF_dom"/>
</dbReference>
<dbReference type="SUPFAM" id="SSF141868">
    <property type="entry name" value="EAL domain-like"/>
    <property type="match status" value="1"/>
</dbReference>
<dbReference type="NCBIfam" id="TIGR00254">
    <property type="entry name" value="GGDEF"/>
    <property type="match status" value="1"/>
</dbReference>
<dbReference type="SMART" id="SM01080">
    <property type="entry name" value="CHASE2"/>
    <property type="match status" value="1"/>
</dbReference>
<name>A0A1H0LST5_9HYPH</name>
<dbReference type="Pfam" id="PF00563">
    <property type="entry name" value="EAL"/>
    <property type="match status" value="1"/>
</dbReference>
<dbReference type="Gene3D" id="3.30.450.20">
    <property type="entry name" value="PAS domain"/>
    <property type="match status" value="1"/>
</dbReference>
<evidence type="ECO:0000313" key="5">
    <source>
        <dbReference type="Proteomes" id="UP000198793"/>
    </source>
</evidence>
<keyword evidence="1" id="KW-0812">Transmembrane</keyword>
<feature type="transmembrane region" description="Helical" evidence="1">
    <location>
        <begin position="281"/>
        <end position="300"/>
    </location>
</feature>
<dbReference type="SUPFAM" id="SSF55073">
    <property type="entry name" value="Nucleotide cyclase"/>
    <property type="match status" value="1"/>
</dbReference>
<dbReference type="CDD" id="cd01949">
    <property type="entry name" value="GGDEF"/>
    <property type="match status" value="1"/>
</dbReference>
<dbReference type="InterPro" id="IPR035919">
    <property type="entry name" value="EAL_sf"/>
</dbReference>
<keyword evidence="5" id="KW-1185">Reference proteome</keyword>
<feature type="transmembrane region" description="Helical" evidence="1">
    <location>
        <begin position="332"/>
        <end position="351"/>
    </location>
</feature>
<dbReference type="STRING" id="1166073.SAMN05192530_11134"/>
<dbReference type="SUPFAM" id="SSF55785">
    <property type="entry name" value="PYP-like sensor domain (PAS domain)"/>
    <property type="match status" value="1"/>
</dbReference>
<organism evidence="4 5">
    <name type="scientific">Aureimonas jatrophae</name>
    <dbReference type="NCBI Taxonomy" id="1166073"/>
    <lineage>
        <taxon>Bacteria</taxon>
        <taxon>Pseudomonadati</taxon>
        <taxon>Pseudomonadota</taxon>
        <taxon>Alphaproteobacteria</taxon>
        <taxon>Hyphomicrobiales</taxon>
        <taxon>Aurantimonadaceae</taxon>
        <taxon>Aureimonas</taxon>
    </lineage>
</organism>
<dbReference type="SMART" id="SM00267">
    <property type="entry name" value="GGDEF"/>
    <property type="match status" value="1"/>
</dbReference>
<gene>
    <name evidence="4" type="ORF">SAMN05192530_11134</name>
</gene>
<evidence type="ECO:0000259" key="2">
    <source>
        <dbReference type="PROSITE" id="PS50883"/>
    </source>
</evidence>
<accession>A0A1H0LST5</accession>
<feature type="transmembrane region" description="Helical" evidence="1">
    <location>
        <begin position="307"/>
        <end position="326"/>
    </location>
</feature>
<protein>
    <submittedName>
        <fullName evidence="4">Diguanylate cyclase (GGDEF) domain-containing protein</fullName>
    </submittedName>
</protein>
<sequence>MLSHDVLARVSRRAAAWFRHGAPLAGLAICLCIAGQSGLIASLDRRLSDARFGGFDRPATGEIVLVDIDAGSLAEVGIWPWPRHLYGDLMQAAARAGAARIAFDVDFSAASRPDEDAAFAQALATSGLETFLAAFVQTDPASGRTRASMPIEPLLSAAWPVSINVPVDADGRIRRFPWSMDIGGETVGSMPAVLADRQVDGGEFLIDHAIEAASIPRLSVADLLGGRLKDGSLAGKTLIVGATAIELHDLFPVPRAGIVSGSTVIALAAETLLQDRALSPWTPSVPLLAVLMGFGGWLVARVSLRSLLMVLLGAMVATEAVAIGFYVEFAVVAQTAALLGTFAALAVWGLLREFDLRKIRLWAAGIETRNTGRLLERVVVDGFDAVVIVQEGERIVRFNEAARVLLGWPETTQTGMAADLPDAVGSALRTASLEADETAERPIAERGMTRVPIDGTSRIVEYAVVPFWMERSHWRRGDATRTRYASITLRDVTDREEAQERLRHAALHDSLTDLPNRRALDTELDLMLGGDGPVTLMAFDLDRFKSVNDALGHATGDAVLREAARRVGAVLPGDARLFRLGGDEFLAVLRTADPVAARLVAERIVERIAQPFDVNGHRVGIGICIGLAGAGDARRDASVLRRQADVALYQAKRTGTGSIVWYDSVMDGTRLQRLALERDLVEAVEAETFELVYQPQARLSDGTWTGAEALLRWHHPERGFVSPAEFIPVAEEMGVIHELGAWVLRTACRDAQAWPASAKVAVNVSPIQLVAGDLVAAVRAALEGSGLDPRRLELEITESAFVGEDKRLAGTFSELLAMGVTFALDDFGTGYSSLGYLHRFPISKIKIDRSFVADLPGSRPSEAVLRSVVALADGLGLRVIAEGVETLAQAEWLRDMGCEEVQGYLYSRPLDRLRAVQTLSAGSFDPIGSRNDAHRRRAHG</sequence>
<dbReference type="Gene3D" id="3.30.70.270">
    <property type="match status" value="1"/>
</dbReference>
<evidence type="ECO:0000256" key="1">
    <source>
        <dbReference type="SAM" id="Phobius"/>
    </source>
</evidence>
<dbReference type="PROSITE" id="PS50887">
    <property type="entry name" value="GGDEF"/>
    <property type="match status" value="1"/>
</dbReference>
<dbReference type="SMART" id="SM00052">
    <property type="entry name" value="EAL"/>
    <property type="match status" value="1"/>
</dbReference>
<evidence type="ECO:0000313" key="4">
    <source>
        <dbReference type="EMBL" id="SDO71101.1"/>
    </source>
</evidence>
<dbReference type="InterPro" id="IPR001633">
    <property type="entry name" value="EAL_dom"/>
</dbReference>
<keyword evidence="1" id="KW-1133">Transmembrane helix</keyword>